<gene>
    <name evidence="1" type="ORF">PYM288_LOCUS28878</name>
</gene>
<evidence type="ECO:0000313" key="2">
    <source>
        <dbReference type="Proteomes" id="UP000663854"/>
    </source>
</evidence>
<name>A0A815CIY9_9BILA</name>
<dbReference type="Proteomes" id="UP000663854">
    <property type="component" value="Unassembled WGS sequence"/>
</dbReference>
<accession>A0A815CIY9</accession>
<evidence type="ECO:0000313" key="1">
    <source>
        <dbReference type="EMBL" id="CAF1280957.1"/>
    </source>
</evidence>
<organism evidence="1 2">
    <name type="scientific">Rotaria sordida</name>
    <dbReference type="NCBI Taxonomy" id="392033"/>
    <lineage>
        <taxon>Eukaryota</taxon>
        <taxon>Metazoa</taxon>
        <taxon>Spiralia</taxon>
        <taxon>Gnathifera</taxon>
        <taxon>Rotifera</taxon>
        <taxon>Eurotatoria</taxon>
        <taxon>Bdelloidea</taxon>
        <taxon>Philodinida</taxon>
        <taxon>Philodinidae</taxon>
        <taxon>Rotaria</taxon>
    </lineage>
</organism>
<reference evidence="1" key="1">
    <citation type="submission" date="2021-02" db="EMBL/GenBank/DDBJ databases">
        <authorList>
            <person name="Nowell W R."/>
        </authorList>
    </citation>
    <scope>NUCLEOTIDE SEQUENCE</scope>
</reference>
<sequence length="108" mass="12008">MLLSSTLLPHSPAIQSMKTSTRSATNLTLQQIFKEKKSIFYFLGIEQNYKKINKHNRKIVNGKQDVIVTPTQTVKIKIASPIPTNLFGSIHPLAPQIALITTAISIHT</sequence>
<dbReference type="EMBL" id="CAJNOH010002220">
    <property type="protein sequence ID" value="CAF1280957.1"/>
    <property type="molecule type" value="Genomic_DNA"/>
</dbReference>
<dbReference type="AlphaFoldDB" id="A0A815CIY9"/>
<comment type="caution">
    <text evidence="1">The sequence shown here is derived from an EMBL/GenBank/DDBJ whole genome shotgun (WGS) entry which is preliminary data.</text>
</comment>
<proteinExistence type="predicted"/>
<protein>
    <submittedName>
        <fullName evidence="1">Uncharacterized protein</fullName>
    </submittedName>
</protein>